<dbReference type="HOGENOM" id="CLU_1612681_0_0_1"/>
<comment type="catalytic activity">
    <reaction evidence="1">
        <text>[E2 ubiquitin-conjugating enzyme]-S-ubiquitinyl-L-cysteine + [acceptor protein]-L-lysine = [E2 ubiquitin-conjugating enzyme]-L-cysteine + [acceptor protein]-N(6)-ubiquitinyl-L-lysine.</text>
        <dbReference type="EC" id="2.3.2.31"/>
    </reaction>
</comment>
<dbReference type="PANTHER" id="PTHR11685">
    <property type="entry name" value="RBR FAMILY RING FINGER AND IBR DOMAIN-CONTAINING"/>
    <property type="match status" value="1"/>
</dbReference>
<evidence type="ECO:0000256" key="1">
    <source>
        <dbReference type="ARBA" id="ARBA00001798"/>
    </source>
</evidence>
<dbReference type="GeneID" id="20234001"/>
<dbReference type="OrthoDB" id="10009520at2759"/>
<keyword evidence="7" id="KW-0833">Ubl conjugation pathway</keyword>
<evidence type="ECO:0000256" key="5">
    <source>
        <dbReference type="ARBA" id="ARBA00022737"/>
    </source>
</evidence>
<dbReference type="OMA" id="SICGAKI"/>
<dbReference type="Proteomes" id="UP000030746">
    <property type="component" value="Unassembled WGS sequence"/>
</dbReference>
<dbReference type="SUPFAM" id="SSF57850">
    <property type="entry name" value="RING/U-box"/>
    <property type="match status" value="2"/>
</dbReference>
<dbReference type="InterPro" id="IPR031127">
    <property type="entry name" value="E3_UB_ligase_RBR"/>
</dbReference>
<evidence type="ECO:0000313" key="11">
    <source>
        <dbReference type="Proteomes" id="UP000030746"/>
    </source>
</evidence>
<evidence type="ECO:0000256" key="4">
    <source>
        <dbReference type="ARBA" id="ARBA00022723"/>
    </source>
</evidence>
<keyword evidence="3" id="KW-0808">Transferase</keyword>
<dbReference type="InterPro" id="IPR044066">
    <property type="entry name" value="TRIAD_supradom"/>
</dbReference>
<keyword evidence="5" id="KW-0677">Repeat</keyword>
<dbReference type="CTD" id="20234001"/>
<evidence type="ECO:0000256" key="2">
    <source>
        <dbReference type="ARBA" id="ARBA00012251"/>
    </source>
</evidence>
<evidence type="ECO:0000256" key="8">
    <source>
        <dbReference type="ARBA" id="ARBA00022833"/>
    </source>
</evidence>
<evidence type="ECO:0000313" key="10">
    <source>
        <dbReference type="EMBL" id="ESP02642.1"/>
    </source>
</evidence>
<dbReference type="EMBL" id="KB200149">
    <property type="protein sequence ID" value="ESP02642.1"/>
    <property type="molecule type" value="Genomic_DNA"/>
</dbReference>
<dbReference type="RefSeq" id="XP_009046663.1">
    <property type="nucleotide sequence ID" value="XM_009048415.1"/>
</dbReference>
<dbReference type="AlphaFoldDB" id="V4BA32"/>
<evidence type="ECO:0000256" key="3">
    <source>
        <dbReference type="ARBA" id="ARBA00022679"/>
    </source>
</evidence>
<keyword evidence="11" id="KW-1185">Reference proteome</keyword>
<dbReference type="PROSITE" id="PS51873">
    <property type="entry name" value="TRIAD"/>
    <property type="match status" value="1"/>
</dbReference>
<dbReference type="Pfam" id="PF01485">
    <property type="entry name" value="IBR"/>
    <property type="match status" value="1"/>
</dbReference>
<dbReference type="EC" id="2.3.2.31" evidence="2"/>
<dbReference type="GO" id="GO:0061630">
    <property type="term" value="F:ubiquitin protein ligase activity"/>
    <property type="evidence" value="ECO:0007669"/>
    <property type="project" value="UniProtKB-EC"/>
</dbReference>
<protein>
    <recommendedName>
        <fullName evidence="2">RBR-type E3 ubiquitin transferase</fullName>
        <ecNumber evidence="2">2.3.2.31</ecNumber>
    </recommendedName>
</protein>
<feature type="domain" description="RING-type" evidence="9">
    <location>
        <begin position="1"/>
        <end position="137"/>
    </location>
</feature>
<dbReference type="Pfam" id="PF22191">
    <property type="entry name" value="IBR_1"/>
    <property type="match status" value="1"/>
</dbReference>
<dbReference type="InterPro" id="IPR002867">
    <property type="entry name" value="IBR_dom"/>
</dbReference>
<proteinExistence type="predicted"/>
<dbReference type="GO" id="GO:0016567">
    <property type="term" value="P:protein ubiquitination"/>
    <property type="evidence" value="ECO:0007669"/>
    <property type="project" value="InterPro"/>
</dbReference>
<gene>
    <name evidence="10" type="ORF">LOTGIDRAFT_138098</name>
</gene>
<keyword evidence="8" id="KW-0862">Zinc</keyword>
<accession>V4BA32</accession>
<reference evidence="10 11" key="1">
    <citation type="journal article" date="2013" name="Nature">
        <title>Insights into bilaterian evolution from three spiralian genomes.</title>
        <authorList>
            <person name="Simakov O."/>
            <person name="Marletaz F."/>
            <person name="Cho S.J."/>
            <person name="Edsinger-Gonzales E."/>
            <person name="Havlak P."/>
            <person name="Hellsten U."/>
            <person name="Kuo D.H."/>
            <person name="Larsson T."/>
            <person name="Lv J."/>
            <person name="Arendt D."/>
            <person name="Savage R."/>
            <person name="Osoegawa K."/>
            <person name="de Jong P."/>
            <person name="Grimwood J."/>
            <person name="Chapman J.A."/>
            <person name="Shapiro H."/>
            <person name="Aerts A."/>
            <person name="Otillar R.P."/>
            <person name="Terry A.Y."/>
            <person name="Boore J.L."/>
            <person name="Grigoriev I.V."/>
            <person name="Lindberg D.R."/>
            <person name="Seaver E.C."/>
            <person name="Weisblat D.A."/>
            <person name="Putnam N.H."/>
            <person name="Rokhsar D.S."/>
        </authorList>
    </citation>
    <scope>NUCLEOTIDE SEQUENCE [LARGE SCALE GENOMIC DNA]</scope>
</reference>
<keyword evidence="6" id="KW-0863">Zinc-finger</keyword>
<dbReference type="GO" id="GO:0008270">
    <property type="term" value="F:zinc ion binding"/>
    <property type="evidence" value="ECO:0007669"/>
    <property type="project" value="UniProtKB-KW"/>
</dbReference>
<sequence>MDPRVPLGLCQLWLLPEGSYIFSNFVSVGLEVVCDKCELRWCFPCHGPWHEGLSCKDYRKGDRLLQMWALEMKSGQVNAQRCPRCKIFIQRTSGCDHMTCSSCKTSFCYRCGKRYRSLKMFGNHFSRYSLFGCKYNLLPQRPGARRFVRGAVFGMYSFSCGLGLI</sequence>
<dbReference type="CDD" id="cd20350">
    <property type="entry name" value="Rcat_RBR_RNF217"/>
    <property type="match status" value="1"/>
</dbReference>
<name>V4BA32_LOTGI</name>
<evidence type="ECO:0000256" key="6">
    <source>
        <dbReference type="ARBA" id="ARBA00022771"/>
    </source>
</evidence>
<keyword evidence="4" id="KW-0479">Metal-binding</keyword>
<dbReference type="InterPro" id="IPR047552">
    <property type="entry name" value="Rcat_RBR_RNF217"/>
</dbReference>
<dbReference type="Gene3D" id="1.20.120.1750">
    <property type="match status" value="1"/>
</dbReference>
<dbReference type="KEGG" id="lgi:LOTGIDRAFT_138098"/>
<evidence type="ECO:0000256" key="7">
    <source>
        <dbReference type="ARBA" id="ARBA00022786"/>
    </source>
</evidence>
<evidence type="ECO:0000259" key="9">
    <source>
        <dbReference type="PROSITE" id="PS51873"/>
    </source>
</evidence>
<dbReference type="STRING" id="225164.V4BA32"/>
<organism evidence="10 11">
    <name type="scientific">Lottia gigantea</name>
    <name type="common">Giant owl limpet</name>
    <dbReference type="NCBI Taxonomy" id="225164"/>
    <lineage>
        <taxon>Eukaryota</taxon>
        <taxon>Metazoa</taxon>
        <taxon>Spiralia</taxon>
        <taxon>Lophotrochozoa</taxon>
        <taxon>Mollusca</taxon>
        <taxon>Gastropoda</taxon>
        <taxon>Patellogastropoda</taxon>
        <taxon>Lottioidea</taxon>
        <taxon>Lottiidae</taxon>
        <taxon>Lottia</taxon>
    </lineage>
</organism>